<reference evidence="5 6" key="1">
    <citation type="submission" date="2016-10" db="EMBL/GenBank/DDBJ databases">
        <authorList>
            <person name="de Groot N.N."/>
        </authorList>
    </citation>
    <scope>NUCLEOTIDE SEQUENCE [LARGE SCALE GENOMIC DNA]</scope>
    <source>
        <strain evidence="5 6">DSM 23031</strain>
    </source>
</reference>
<organism evidence="5 6">
    <name type="scientific">Chryseobacterium culicis</name>
    <dbReference type="NCBI Taxonomy" id="680127"/>
    <lineage>
        <taxon>Bacteria</taxon>
        <taxon>Pseudomonadati</taxon>
        <taxon>Bacteroidota</taxon>
        <taxon>Flavobacteriia</taxon>
        <taxon>Flavobacteriales</taxon>
        <taxon>Weeksellaceae</taxon>
        <taxon>Chryseobacterium group</taxon>
        <taxon>Chryseobacterium</taxon>
    </lineage>
</organism>
<accession>A0A1H6HGR5</accession>
<sequence>MRKKASTNFENERFLEFNCPFITTLRFIGKRWKPAVLWKINEGIIRFNQLKKVLPYISDKMLSDTIAELESDGVIRKEIFDEIPLRVEYQLTEFGKGLLPVLEAMDQWGGKTIQEIRS</sequence>
<name>A0A1H6HGR5_CHRCI</name>
<dbReference type="PANTHER" id="PTHR33204:SF29">
    <property type="entry name" value="TRANSCRIPTIONAL REGULATOR"/>
    <property type="match status" value="1"/>
</dbReference>
<protein>
    <submittedName>
        <fullName evidence="5">Transcriptional regulator, HxlR family</fullName>
    </submittedName>
</protein>
<evidence type="ECO:0000256" key="2">
    <source>
        <dbReference type="ARBA" id="ARBA00023125"/>
    </source>
</evidence>
<dbReference type="InterPro" id="IPR036390">
    <property type="entry name" value="WH_DNA-bd_sf"/>
</dbReference>
<keyword evidence="1" id="KW-0805">Transcription regulation</keyword>
<dbReference type="STRING" id="680127.SAMN05421593_2667"/>
<dbReference type="GO" id="GO:0003677">
    <property type="term" value="F:DNA binding"/>
    <property type="evidence" value="ECO:0007669"/>
    <property type="project" value="UniProtKB-KW"/>
</dbReference>
<dbReference type="Gene3D" id="1.10.10.10">
    <property type="entry name" value="Winged helix-like DNA-binding domain superfamily/Winged helix DNA-binding domain"/>
    <property type="match status" value="1"/>
</dbReference>
<dbReference type="PANTHER" id="PTHR33204">
    <property type="entry name" value="TRANSCRIPTIONAL REGULATOR, MARR FAMILY"/>
    <property type="match status" value="1"/>
</dbReference>
<keyword evidence="2" id="KW-0238">DNA-binding</keyword>
<dbReference type="PROSITE" id="PS51118">
    <property type="entry name" value="HTH_HXLR"/>
    <property type="match status" value="1"/>
</dbReference>
<evidence type="ECO:0000313" key="5">
    <source>
        <dbReference type="EMBL" id="SEH34646.1"/>
    </source>
</evidence>
<dbReference type="EMBL" id="FNWQ01000003">
    <property type="protein sequence ID" value="SEH34646.1"/>
    <property type="molecule type" value="Genomic_DNA"/>
</dbReference>
<gene>
    <name evidence="5" type="ORF">SAMN05421593_2667</name>
</gene>
<dbReference type="Pfam" id="PF01638">
    <property type="entry name" value="HxlR"/>
    <property type="match status" value="1"/>
</dbReference>
<keyword evidence="3" id="KW-0804">Transcription</keyword>
<dbReference type="InterPro" id="IPR002577">
    <property type="entry name" value="HTH_HxlR"/>
</dbReference>
<proteinExistence type="predicted"/>
<dbReference type="OrthoDB" id="9797599at2"/>
<evidence type="ECO:0000259" key="4">
    <source>
        <dbReference type="PROSITE" id="PS51118"/>
    </source>
</evidence>
<evidence type="ECO:0000313" key="6">
    <source>
        <dbReference type="Proteomes" id="UP000198561"/>
    </source>
</evidence>
<dbReference type="AlphaFoldDB" id="A0A1H6HGR5"/>
<feature type="domain" description="HTH hxlR-type" evidence="4">
    <location>
        <begin position="19"/>
        <end position="117"/>
    </location>
</feature>
<evidence type="ECO:0000256" key="3">
    <source>
        <dbReference type="ARBA" id="ARBA00023163"/>
    </source>
</evidence>
<dbReference type="InterPro" id="IPR036388">
    <property type="entry name" value="WH-like_DNA-bd_sf"/>
</dbReference>
<dbReference type="SUPFAM" id="SSF46785">
    <property type="entry name" value="Winged helix' DNA-binding domain"/>
    <property type="match status" value="1"/>
</dbReference>
<evidence type="ECO:0000256" key="1">
    <source>
        <dbReference type="ARBA" id="ARBA00023015"/>
    </source>
</evidence>
<dbReference type="RefSeq" id="WP_089692723.1">
    <property type="nucleotide sequence ID" value="NZ_FNWQ01000003.1"/>
</dbReference>
<dbReference type="Proteomes" id="UP000198561">
    <property type="component" value="Unassembled WGS sequence"/>
</dbReference>